<dbReference type="eggNOG" id="COG1716">
    <property type="taxonomic scope" value="Bacteria"/>
</dbReference>
<organism evidence="3 4">
    <name type="scientific">Clostridium baratii str. Sullivan</name>
    <dbReference type="NCBI Taxonomy" id="1415775"/>
    <lineage>
        <taxon>Bacteria</taxon>
        <taxon>Bacillati</taxon>
        <taxon>Bacillota</taxon>
        <taxon>Clostridia</taxon>
        <taxon>Eubacteriales</taxon>
        <taxon>Clostridiaceae</taxon>
        <taxon>Clostridium</taxon>
    </lineage>
</organism>
<feature type="transmembrane region" description="Helical" evidence="1">
    <location>
        <begin position="7"/>
        <end position="27"/>
    </location>
</feature>
<dbReference type="RefSeq" id="WP_039311118.1">
    <property type="nucleotide sequence ID" value="NZ_CP006905.1"/>
</dbReference>
<accession>A0A0A7G0B5</accession>
<protein>
    <recommendedName>
        <fullName evidence="2">DUF4234 domain-containing protein</fullName>
    </recommendedName>
</protein>
<dbReference type="HOGENOM" id="CLU_094908_1_0_9"/>
<dbReference type="GeneID" id="60853788"/>
<keyword evidence="1" id="KW-0812">Transmembrane</keyword>
<feature type="domain" description="DUF4234" evidence="2">
    <location>
        <begin position="5"/>
        <end position="75"/>
    </location>
</feature>
<evidence type="ECO:0000313" key="4">
    <source>
        <dbReference type="Proteomes" id="UP000030635"/>
    </source>
</evidence>
<feature type="transmembrane region" description="Helical" evidence="1">
    <location>
        <begin position="47"/>
        <end position="66"/>
    </location>
</feature>
<dbReference type="OrthoDB" id="192868at2"/>
<dbReference type="InterPro" id="IPR025328">
    <property type="entry name" value="DUF4234"/>
</dbReference>
<dbReference type="Proteomes" id="UP000030635">
    <property type="component" value="Chromosome"/>
</dbReference>
<sequence>MIKQRSFITYLLLSIITLGIYSIIFMYSYTKDLNRVCDGVGKPSPNYIVVILLTIITCGIYYYVWLYQIGNRINQKGYEYGVNIQETGSTIVLWNLLGSLLCGIGRLVGQYLLIKNMNLLAEQYNSKLN</sequence>
<dbReference type="KEGG" id="cbv:U729_297"/>
<proteinExistence type="predicted"/>
<keyword evidence="1" id="KW-1133">Transmembrane helix</keyword>
<evidence type="ECO:0000313" key="3">
    <source>
        <dbReference type="EMBL" id="AIY84546.1"/>
    </source>
</evidence>
<keyword evidence="1" id="KW-0472">Membrane</keyword>
<evidence type="ECO:0000256" key="1">
    <source>
        <dbReference type="SAM" id="Phobius"/>
    </source>
</evidence>
<gene>
    <name evidence="3" type="ORF">U729_297</name>
</gene>
<name>A0A0A7G0B5_9CLOT</name>
<reference evidence="3 4" key="1">
    <citation type="journal article" date="2015" name="Infect. Genet. Evol.">
        <title>Genomic sequences of six botulinum neurotoxin-producing strains representing three clostridial species illustrate the mobility and diversity of botulinum neurotoxin genes.</title>
        <authorList>
            <person name="Smith T.J."/>
            <person name="Hill K.K."/>
            <person name="Xie G."/>
            <person name="Foley B.T."/>
            <person name="Williamson C.H."/>
            <person name="Foster J.T."/>
            <person name="Johnson S.L."/>
            <person name="Chertkov O."/>
            <person name="Teshima H."/>
            <person name="Gibbons H.S."/>
            <person name="Johnsky L.A."/>
            <person name="Karavis M.A."/>
            <person name="Smith L.A."/>
        </authorList>
    </citation>
    <scope>NUCLEOTIDE SEQUENCE [LARGE SCALE GENOMIC DNA]</scope>
    <source>
        <strain evidence="3">Sullivan</strain>
    </source>
</reference>
<dbReference type="AlphaFoldDB" id="A0A0A7G0B5"/>
<dbReference type="EMBL" id="CP006905">
    <property type="protein sequence ID" value="AIY84546.1"/>
    <property type="molecule type" value="Genomic_DNA"/>
</dbReference>
<dbReference type="Pfam" id="PF14018">
    <property type="entry name" value="DUF4234"/>
    <property type="match status" value="1"/>
</dbReference>
<evidence type="ECO:0000259" key="2">
    <source>
        <dbReference type="Pfam" id="PF14018"/>
    </source>
</evidence>
<keyword evidence="4" id="KW-1185">Reference proteome</keyword>
<dbReference type="STRING" id="1561.NPD11_2695"/>